<name>A0A8J5UV39_9ASCO</name>
<dbReference type="PANTHER" id="PTHR35020:SF2">
    <property type="entry name" value="N-ACETYLGLUCOSAMINE-INDUCED PROTEIN 1"/>
    <property type="match status" value="1"/>
</dbReference>
<protein>
    <recommendedName>
        <fullName evidence="4">N-acetylglucosamine-induced protein 1</fullName>
    </recommendedName>
</protein>
<accession>A0A8J5UV39</accession>
<organism evidence="2 3">
    <name type="scientific">[Candida] subhashii</name>
    <dbReference type="NCBI Taxonomy" id="561895"/>
    <lineage>
        <taxon>Eukaryota</taxon>
        <taxon>Fungi</taxon>
        <taxon>Dikarya</taxon>
        <taxon>Ascomycota</taxon>
        <taxon>Saccharomycotina</taxon>
        <taxon>Pichiomycetes</taxon>
        <taxon>Debaryomycetaceae</taxon>
        <taxon>Spathaspora</taxon>
    </lineage>
</organism>
<dbReference type="AlphaFoldDB" id="A0A8J5UV39"/>
<dbReference type="GO" id="GO:0005737">
    <property type="term" value="C:cytoplasm"/>
    <property type="evidence" value="ECO:0007669"/>
    <property type="project" value="TreeGrafter"/>
</dbReference>
<feature type="region of interest" description="Disordered" evidence="1">
    <location>
        <begin position="1"/>
        <end position="20"/>
    </location>
</feature>
<comment type="caution">
    <text evidence="2">The sequence shown here is derived from an EMBL/GenBank/DDBJ whole genome shotgun (WGS) entry which is preliminary data.</text>
</comment>
<dbReference type="GeneID" id="73472561"/>
<reference evidence="2 3" key="1">
    <citation type="journal article" date="2021" name="DNA Res.">
        <title>Genome analysis of Candida subhashii reveals its hybrid nature and dual mitochondrial genome conformations.</title>
        <authorList>
            <person name="Mixao V."/>
            <person name="Hegedusova E."/>
            <person name="Saus E."/>
            <person name="Pryszcz L.P."/>
            <person name="Cillingova A."/>
            <person name="Nosek J."/>
            <person name="Gabaldon T."/>
        </authorList>
    </citation>
    <scope>NUCLEOTIDE SEQUENCE [LARGE SCALE GENOMIC DNA]</scope>
    <source>
        <strain evidence="2 3">CBS 10753</strain>
    </source>
</reference>
<evidence type="ECO:0000313" key="3">
    <source>
        <dbReference type="Proteomes" id="UP000694255"/>
    </source>
</evidence>
<gene>
    <name evidence="2" type="ORF">J8A68_005761</name>
</gene>
<sequence length="256" mass="30313">MSSFYLTPPTSPSVPTESSSVEATSAKTLEHYHKHYNIQFTQSSHMPNASKIKHGSPFSWQDINFVIYSNQLEIFARSETQTIKYHSFKKWLKENELNINEYLLQYELHWKHNDIRFQSKIHHDEYTIQYPQDLIFHNKGDIKIKYNKFPYYFEEKVKHLCIWSKLTIPTDKNSEVGDISKLSKQIIEKYLHKTFVTRGVKPQQIVWFKNWLSLQSVRSISHIHVILYDVDDELIEELLEGDGGLLSLEDYEEILA</sequence>
<evidence type="ECO:0008006" key="4">
    <source>
        <dbReference type="Google" id="ProtNLM"/>
    </source>
</evidence>
<dbReference type="RefSeq" id="XP_049261032.1">
    <property type="nucleotide sequence ID" value="XM_049409862.1"/>
</dbReference>
<dbReference type="PANTHER" id="PTHR35020">
    <property type="entry name" value="N-ACETYLGLUCOSAMINE-INDUCED PROTEIN 1"/>
    <property type="match status" value="1"/>
</dbReference>
<keyword evidence="3" id="KW-1185">Reference proteome</keyword>
<evidence type="ECO:0000256" key="1">
    <source>
        <dbReference type="SAM" id="MobiDB-lite"/>
    </source>
</evidence>
<dbReference type="Pfam" id="PF12239">
    <property type="entry name" value="DUF3605"/>
    <property type="match status" value="1"/>
</dbReference>
<dbReference type="GO" id="GO:0006044">
    <property type="term" value="P:N-acetylglucosamine metabolic process"/>
    <property type="evidence" value="ECO:0007669"/>
    <property type="project" value="TreeGrafter"/>
</dbReference>
<dbReference type="EMBL" id="JAGSYN010000274">
    <property type="protein sequence ID" value="KAG7660799.1"/>
    <property type="molecule type" value="Genomic_DNA"/>
</dbReference>
<dbReference type="Proteomes" id="UP000694255">
    <property type="component" value="Unassembled WGS sequence"/>
</dbReference>
<dbReference type="OrthoDB" id="10053431at2759"/>
<evidence type="ECO:0000313" key="2">
    <source>
        <dbReference type="EMBL" id="KAG7660799.1"/>
    </source>
</evidence>
<proteinExistence type="predicted"/>
<dbReference type="InterPro" id="IPR022036">
    <property type="entry name" value="DUF3605"/>
</dbReference>